<gene>
    <name evidence="2" type="ORF">CPB84DRAFT_1201937</name>
</gene>
<dbReference type="InterPro" id="IPR038955">
    <property type="entry name" value="PriA/CPL1_fungi"/>
</dbReference>
<evidence type="ECO:0000313" key="3">
    <source>
        <dbReference type="Proteomes" id="UP000724874"/>
    </source>
</evidence>
<dbReference type="EMBL" id="JADNYJ010000058">
    <property type="protein sequence ID" value="KAF8896855.1"/>
    <property type="molecule type" value="Genomic_DNA"/>
</dbReference>
<proteinExistence type="predicted"/>
<reference evidence="2" key="1">
    <citation type="submission" date="2020-11" db="EMBL/GenBank/DDBJ databases">
        <authorList>
            <consortium name="DOE Joint Genome Institute"/>
            <person name="Ahrendt S."/>
            <person name="Riley R."/>
            <person name="Andreopoulos W."/>
            <person name="LaButti K."/>
            <person name="Pangilinan J."/>
            <person name="Ruiz-duenas F.J."/>
            <person name="Barrasa J.M."/>
            <person name="Sanchez-Garcia M."/>
            <person name="Camarero S."/>
            <person name="Miyauchi S."/>
            <person name="Serrano A."/>
            <person name="Linde D."/>
            <person name="Babiker R."/>
            <person name="Drula E."/>
            <person name="Ayuso-Fernandez I."/>
            <person name="Pacheco R."/>
            <person name="Padilla G."/>
            <person name="Ferreira P."/>
            <person name="Barriuso J."/>
            <person name="Kellner H."/>
            <person name="Castanera R."/>
            <person name="Alfaro M."/>
            <person name="Ramirez L."/>
            <person name="Pisabarro A.G."/>
            <person name="Kuo A."/>
            <person name="Tritt A."/>
            <person name="Lipzen A."/>
            <person name="He G."/>
            <person name="Yan M."/>
            <person name="Ng V."/>
            <person name="Cullen D."/>
            <person name="Martin F."/>
            <person name="Rosso M.-N."/>
            <person name="Henrissat B."/>
            <person name="Hibbett D."/>
            <person name="Martinez A.T."/>
            <person name="Grigoriev I.V."/>
        </authorList>
    </citation>
    <scope>NUCLEOTIDE SEQUENCE</scope>
    <source>
        <strain evidence="2">AH 44721</strain>
    </source>
</reference>
<dbReference type="OrthoDB" id="439917at2759"/>
<keyword evidence="3" id="KW-1185">Reference proteome</keyword>
<dbReference type="AlphaFoldDB" id="A0A9P5NKW1"/>
<dbReference type="Proteomes" id="UP000724874">
    <property type="component" value="Unassembled WGS sequence"/>
</dbReference>
<comment type="caution">
    <text evidence="2">The sequence shown here is derived from an EMBL/GenBank/DDBJ whole genome shotgun (WGS) entry which is preliminary data.</text>
</comment>
<accession>A0A9P5NKW1</accession>
<name>A0A9P5NKW1_GYMJU</name>
<dbReference type="PANTHER" id="PTHR35192:SF2">
    <property type="entry name" value="APPLE DOMAIN-CONTAINING PROTEIN"/>
    <property type="match status" value="1"/>
</dbReference>
<feature type="domain" description="Protein CPL1-like" evidence="1">
    <location>
        <begin position="102"/>
        <end position="169"/>
    </location>
</feature>
<protein>
    <recommendedName>
        <fullName evidence="1">Protein CPL1-like domain-containing protein</fullName>
    </recommendedName>
</protein>
<dbReference type="InterPro" id="IPR048661">
    <property type="entry name" value="CPL1-like"/>
</dbReference>
<evidence type="ECO:0000313" key="2">
    <source>
        <dbReference type="EMBL" id="KAF8896855.1"/>
    </source>
</evidence>
<dbReference type="PANTHER" id="PTHR35192">
    <property type="entry name" value="PROTEIN, PUTATIVE-RELATED"/>
    <property type="match status" value="1"/>
</dbReference>
<dbReference type="Pfam" id="PF21671">
    <property type="entry name" value="CPL1-like"/>
    <property type="match status" value="1"/>
</dbReference>
<evidence type="ECO:0000259" key="1">
    <source>
        <dbReference type="Pfam" id="PF21671"/>
    </source>
</evidence>
<sequence>MQIQIKSGGHGTCKYPQHSQPQCQFGNPCGFTCTDGYSPYPYSRPTECICSKPYMVCNDRCGLFKGCPSQYYKRGEASPSYGLNCAKGLTTCPIPGRGGEYFECVNTQNDLESCGGCITPSLPSYGYYSTAKEGADCSALPGVSDVSCVYGKCVVYKCSYGYSLNKVGECVPIKGYYA</sequence>
<organism evidence="2 3">
    <name type="scientific">Gymnopilus junonius</name>
    <name type="common">Spectacular rustgill mushroom</name>
    <name type="synonym">Gymnopilus spectabilis subsp. junonius</name>
    <dbReference type="NCBI Taxonomy" id="109634"/>
    <lineage>
        <taxon>Eukaryota</taxon>
        <taxon>Fungi</taxon>
        <taxon>Dikarya</taxon>
        <taxon>Basidiomycota</taxon>
        <taxon>Agaricomycotina</taxon>
        <taxon>Agaricomycetes</taxon>
        <taxon>Agaricomycetidae</taxon>
        <taxon>Agaricales</taxon>
        <taxon>Agaricineae</taxon>
        <taxon>Hymenogastraceae</taxon>
        <taxon>Gymnopilus</taxon>
    </lineage>
</organism>